<dbReference type="InterPro" id="IPR002035">
    <property type="entry name" value="VWF_A"/>
</dbReference>
<evidence type="ECO:0000313" key="4">
    <source>
        <dbReference type="Proteomes" id="UP000029078"/>
    </source>
</evidence>
<dbReference type="AlphaFoldDB" id="A0A087D1N4"/>
<dbReference type="Gene3D" id="3.40.50.410">
    <property type="entry name" value="von Willebrand factor, type A domain"/>
    <property type="match status" value="1"/>
</dbReference>
<organism evidence="3 4">
    <name type="scientific">Bifidobacterium ruminantium</name>
    <dbReference type="NCBI Taxonomy" id="78346"/>
    <lineage>
        <taxon>Bacteria</taxon>
        <taxon>Bacillati</taxon>
        <taxon>Actinomycetota</taxon>
        <taxon>Actinomycetes</taxon>
        <taxon>Bifidobacteriales</taxon>
        <taxon>Bifidobacteriaceae</taxon>
        <taxon>Bifidobacterium</taxon>
    </lineage>
</organism>
<dbReference type="Proteomes" id="UP000029078">
    <property type="component" value="Unassembled WGS sequence"/>
</dbReference>
<keyword evidence="1" id="KW-0812">Transmembrane</keyword>
<proteinExistence type="predicted"/>
<gene>
    <name evidence="3" type="ORF">BRUM_1214</name>
</gene>
<keyword evidence="1" id="KW-1133">Transmembrane helix</keyword>
<dbReference type="EMBL" id="JGZL01000008">
    <property type="protein sequence ID" value="KFI89434.1"/>
    <property type="molecule type" value="Genomic_DNA"/>
</dbReference>
<accession>A0A087D1N4</accession>
<dbReference type="InterPro" id="IPR036465">
    <property type="entry name" value="vWFA_dom_sf"/>
</dbReference>
<keyword evidence="1" id="KW-0472">Membrane</keyword>
<feature type="transmembrane region" description="Helical" evidence="1">
    <location>
        <begin position="12"/>
        <end position="32"/>
    </location>
</feature>
<sequence length="339" mass="36089">MNHLTLSPALGWPAGAAIALVMLACAVTQIVLHVRRCTDSDETIWACVRRVLLCALVAVMALTPSMVAETNSRAVNATDVVVAVDVTGSMAVKDAQYGSDEQISRLDAAKQAVKDITGLYPNSSFAAVRFGASSTLDVPLTPDSNAIGNWADTLAPEATSVSAGSTLDVPIDRLLLTCKSIHEQHPDDAIVLYLVSDGEQTATKTRRTFSSLRRYLSDAFTVAVGSEQGGNVPLSVDGVDDAEGQWVTDPDTGQPGISRMNTETMKTIADELSGTALVLDGSHTMRDGVSKETSDKWRVTRTNKHRTRTVAVVWPLAIAAGLLLACELGAWLAQSRRLL</sequence>
<feature type="domain" description="VWFA" evidence="2">
    <location>
        <begin position="80"/>
        <end position="198"/>
    </location>
</feature>
<evidence type="ECO:0000256" key="1">
    <source>
        <dbReference type="SAM" id="Phobius"/>
    </source>
</evidence>
<dbReference type="Pfam" id="PF13519">
    <property type="entry name" value="VWA_2"/>
    <property type="match status" value="1"/>
</dbReference>
<feature type="transmembrane region" description="Helical" evidence="1">
    <location>
        <begin position="312"/>
        <end position="333"/>
    </location>
</feature>
<dbReference type="SUPFAM" id="SSF53300">
    <property type="entry name" value="vWA-like"/>
    <property type="match status" value="1"/>
</dbReference>
<dbReference type="eggNOG" id="COG2304">
    <property type="taxonomic scope" value="Bacteria"/>
</dbReference>
<dbReference type="STRING" id="78346.BRUM_1214"/>
<name>A0A087D1N4_BIFRU</name>
<dbReference type="RefSeq" id="WP_026646401.1">
    <property type="nucleotide sequence ID" value="NZ_JGZL01000008.1"/>
</dbReference>
<reference evidence="3 4" key="1">
    <citation type="submission" date="2014-03" db="EMBL/GenBank/DDBJ databases">
        <title>Genomics of Bifidobacteria.</title>
        <authorList>
            <person name="Ventura M."/>
            <person name="Milani C."/>
            <person name="Lugli G.A."/>
        </authorList>
    </citation>
    <scope>NUCLEOTIDE SEQUENCE [LARGE SCALE GENOMIC DNA]</scope>
    <source>
        <strain evidence="3 4">LMG 21811</strain>
    </source>
</reference>
<protein>
    <submittedName>
        <fullName evidence="3">von Willebrand factor type A domain protein</fullName>
    </submittedName>
</protein>
<evidence type="ECO:0000259" key="2">
    <source>
        <dbReference type="Pfam" id="PF13519"/>
    </source>
</evidence>
<keyword evidence="4" id="KW-1185">Reference proteome</keyword>
<comment type="caution">
    <text evidence="3">The sequence shown here is derived from an EMBL/GenBank/DDBJ whole genome shotgun (WGS) entry which is preliminary data.</text>
</comment>
<evidence type="ECO:0000313" key="3">
    <source>
        <dbReference type="EMBL" id="KFI89434.1"/>
    </source>
</evidence>